<dbReference type="GO" id="GO:0003677">
    <property type="term" value="F:DNA binding"/>
    <property type="evidence" value="ECO:0007669"/>
    <property type="project" value="UniProtKB-KW"/>
</dbReference>
<dbReference type="Gene3D" id="3.30.160.20">
    <property type="match status" value="1"/>
</dbReference>
<comment type="subcellular location">
    <subcellularLocation>
        <location evidence="1">Cytoplasm</location>
    </subcellularLocation>
</comment>
<evidence type="ECO:0000256" key="4">
    <source>
        <dbReference type="PROSITE-ProRule" id="PRU00266"/>
    </source>
</evidence>
<feature type="region of interest" description="Disordered" evidence="5">
    <location>
        <begin position="92"/>
        <end position="143"/>
    </location>
</feature>
<dbReference type="OrthoDB" id="8898434at2759"/>
<protein>
    <recommendedName>
        <fullName evidence="10">DZF domain-containing protein</fullName>
    </recommendedName>
</protein>
<dbReference type="Pfam" id="PF20965">
    <property type="entry name" value="DZF_C"/>
    <property type="match status" value="1"/>
</dbReference>
<dbReference type="GO" id="GO:0003723">
    <property type="term" value="F:RNA binding"/>
    <property type="evidence" value="ECO:0007669"/>
    <property type="project" value="UniProtKB-UniRule"/>
</dbReference>
<comment type="caution">
    <text evidence="8">The sequence shown here is derived from an EMBL/GenBank/DDBJ whole genome shotgun (WGS) entry which is preliminary data.</text>
</comment>
<dbReference type="InterPro" id="IPR043519">
    <property type="entry name" value="NT_sf"/>
</dbReference>
<dbReference type="InterPro" id="IPR006561">
    <property type="entry name" value="DZF_dom"/>
</dbReference>
<dbReference type="Gene3D" id="1.10.1410.40">
    <property type="match status" value="1"/>
</dbReference>
<organism evidence="8 9">
    <name type="scientific">Tigriopus californicus</name>
    <name type="common">Marine copepod</name>
    <dbReference type="NCBI Taxonomy" id="6832"/>
    <lineage>
        <taxon>Eukaryota</taxon>
        <taxon>Metazoa</taxon>
        <taxon>Ecdysozoa</taxon>
        <taxon>Arthropoda</taxon>
        <taxon>Crustacea</taxon>
        <taxon>Multicrustacea</taxon>
        <taxon>Hexanauplia</taxon>
        <taxon>Copepoda</taxon>
        <taxon>Harpacticoida</taxon>
        <taxon>Harpacticidae</taxon>
        <taxon>Tigriopus</taxon>
    </lineage>
</organism>
<proteinExistence type="predicted"/>
<dbReference type="STRING" id="6832.A0A553NCQ0"/>
<evidence type="ECO:0008006" key="10">
    <source>
        <dbReference type="Google" id="ProtNLM"/>
    </source>
</evidence>
<dbReference type="Proteomes" id="UP000318571">
    <property type="component" value="Chromosome 10"/>
</dbReference>
<evidence type="ECO:0000259" key="7">
    <source>
        <dbReference type="PROSITE" id="PS51703"/>
    </source>
</evidence>
<dbReference type="GO" id="GO:0005737">
    <property type="term" value="C:cytoplasm"/>
    <property type="evidence" value="ECO:0007669"/>
    <property type="project" value="UniProtKB-SubCell"/>
</dbReference>
<dbReference type="InterPro" id="IPR049402">
    <property type="entry name" value="DZF_dom_C"/>
</dbReference>
<dbReference type="InterPro" id="IPR014720">
    <property type="entry name" value="dsRBD_dom"/>
</dbReference>
<dbReference type="Pfam" id="PF00035">
    <property type="entry name" value="dsrm"/>
    <property type="match status" value="1"/>
</dbReference>
<dbReference type="FunFam" id="1.10.1410.40:FF:000001">
    <property type="entry name" value="interleukin enhancer-binding factor 3 isoform X1"/>
    <property type="match status" value="1"/>
</dbReference>
<dbReference type="PANTHER" id="PTHR45762">
    <property type="entry name" value="ZINC FINGER RNA-BINDING PROTEIN"/>
    <property type="match status" value="1"/>
</dbReference>
<evidence type="ECO:0000256" key="2">
    <source>
        <dbReference type="ARBA" id="ARBA00022490"/>
    </source>
</evidence>
<keyword evidence="9" id="KW-1185">Reference proteome</keyword>
<feature type="region of interest" description="Disordered" evidence="5">
    <location>
        <begin position="1"/>
        <end position="20"/>
    </location>
</feature>
<dbReference type="AlphaFoldDB" id="A0A553NCQ0"/>
<dbReference type="PROSITE" id="PS51703">
    <property type="entry name" value="DZF"/>
    <property type="match status" value="1"/>
</dbReference>
<feature type="domain" description="DRBM" evidence="6">
    <location>
        <begin position="24"/>
        <end position="92"/>
    </location>
</feature>
<feature type="compositionally biased region" description="Gly residues" evidence="5">
    <location>
        <begin position="1"/>
        <end position="12"/>
    </location>
</feature>
<evidence type="ECO:0000259" key="6">
    <source>
        <dbReference type="PROSITE" id="PS50137"/>
    </source>
</evidence>
<dbReference type="SMART" id="SM00358">
    <property type="entry name" value="DSRM"/>
    <property type="match status" value="1"/>
</dbReference>
<keyword evidence="3" id="KW-0238">DNA-binding</keyword>
<sequence>MPKRTGGQGGPKGLAARPGPLGSSPYDILVKWAIQRGWARPELTLLSSEGPSHRRIFTVQATFHHWTHLGQGTSIKRAKHQAARALIAQLSSSDFPGSDPPPPPPAVGSESAPHLGGWPDEVPSTPAESGPSDQSPPVIPGLMDVLQALPGPGPSVPLTDCDELVLDKVRRIGASSGFIHRLTAMVGRVERALMATAWHWAHDPVYCLLGATRVGRLAQGSLLATDGAVHLVVMAQVRPSYRFLQDLRQELARLLATGPPQRHYQCHLVPERSRICVALGRSADPVNLNITVTSHQWKQLASDPDPLPTGARDSGLWALTEIRRYRWFEACLQPAPLGVAIVQILRDWAARHPVMNVLSDWSLELLTERAWYCQMEPLTPSRLLLGVFEIVASGLVLPGGPGLIDPCEPEPVDVLGYLSPQQREDVTRIAQLCLRKVIFRQIHDVLGLPELPINPRIHA</sequence>
<dbReference type="PANTHER" id="PTHR45762:SF3">
    <property type="entry name" value="ZINC-FINGER PROTEIN AT 72D, ISOFORM B"/>
    <property type="match status" value="1"/>
</dbReference>
<dbReference type="SUPFAM" id="SSF54768">
    <property type="entry name" value="dsRNA-binding domain-like"/>
    <property type="match status" value="1"/>
</dbReference>
<evidence type="ECO:0000313" key="8">
    <source>
        <dbReference type="EMBL" id="TRY63195.1"/>
    </source>
</evidence>
<dbReference type="SMART" id="SM00572">
    <property type="entry name" value="DZF"/>
    <property type="match status" value="1"/>
</dbReference>
<evidence type="ECO:0000313" key="9">
    <source>
        <dbReference type="Proteomes" id="UP000318571"/>
    </source>
</evidence>
<accession>A0A553NCQ0</accession>
<dbReference type="EMBL" id="VCGU01000458">
    <property type="protein sequence ID" value="TRY63195.1"/>
    <property type="molecule type" value="Genomic_DNA"/>
</dbReference>
<evidence type="ECO:0000256" key="1">
    <source>
        <dbReference type="ARBA" id="ARBA00004496"/>
    </source>
</evidence>
<gene>
    <name evidence="8" type="ORF">TCAL_13412</name>
</gene>
<dbReference type="Gene3D" id="3.30.460.10">
    <property type="entry name" value="Beta Polymerase, domain 2"/>
    <property type="match status" value="1"/>
</dbReference>
<name>A0A553NCQ0_TIGCA</name>
<reference evidence="8 9" key="1">
    <citation type="journal article" date="2018" name="Nat. Ecol. Evol.">
        <title>Genomic signatures of mitonuclear coevolution across populations of Tigriopus californicus.</title>
        <authorList>
            <person name="Barreto F.S."/>
            <person name="Watson E.T."/>
            <person name="Lima T.G."/>
            <person name="Willett C.S."/>
            <person name="Edmands S."/>
            <person name="Li W."/>
            <person name="Burton R.S."/>
        </authorList>
    </citation>
    <scope>NUCLEOTIDE SEQUENCE [LARGE SCALE GENOMIC DNA]</scope>
    <source>
        <strain evidence="8 9">San Diego</strain>
    </source>
</reference>
<evidence type="ECO:0000256" key="3">
    <source>
        <dbReference type="ARBA" id="ARBA00023125"/>
    </source>
</evidence>
<dbReference type="PROSITE" id="PS50137">
    <property type="entry name" value="DS_RBD"/>
    <property type="match status" value="1"/>
</dbReference>
<keyword evidence="4" id="KW-0694">RNA-binding</keyword>
<feature type="domain" description="DZF" evidence="7">
    <location>
        <begin position="136"/>
        <end position="459"/>
    </location>
</feature>
<evidence type="ECO:0000256" key="5">
    <source>
        <dbReference type="SAM" id="MobiDB-lite"/>
    </source>
</evidence>
<keyword evidence="2" id="KW-0963">Cytoplasm</keyword>